<dbReference type="PANTHER" id="PTHR47510">
    <property type="entry name" value="REVERSE TRANSCRIPTASE DOMAIN-CONTAINING PROTEIN"/>
    <property type="match status" value="1"/>
</dbReference>
<dbReference type="Proteomes" id="UP000683360">
    <property type="component" value="Unassembled WGS sequence"/>
</dbReference>
<name>A0A8S3U3U7_MYTED</name>
<keyword evidence="4" id="KW-1185">Reference proteome</keyword>
<dbReference type="EMBL" id="CAJPWZ010002318">
    <property type="protein sequence ID" value="CAG2235478.1"/>
    <property type="molecule type" value="Genomic_DNA"/>
</dbReference>
<dbReference type="AlphaFoldDB" id="A0A8S3U3U7"/>
<feature type="signal peptide" evidence="1">
    <location>
        <begin position="1"/>
        <end position="16"/>
    </location>
</feature>
<dbReference type="Pfam" id="PF03372">
    <property type="entry name" value="Exo_endo_phos"/>
    <property type="match status" value="1"/>
</dbReference>
<feature type="chain" id="PRO_5035815605" description="Endonuclease/exonuclease/phosphatase domain-containing protein" evidence="1">
    <location>
        <begin position="17"/>
        <end position="604"/>
    </location>
</feature>
<organism evidence="3 4">
    <name type="scientific">Mytilus edulis</name>
    <name type="common">Blue mussel</name>
    <dbReference type="NCBI Taxonomy" id="6550"/>
    <lineage>
        <taxon>Eukaryota</taxon>
        <taxon>Metazoa</taxon>
        <taxon>Spiralia</taxon>
        <taxon>Lophotrochozoa</taxon>
        <taxon>Mollusca</taxon>
        <taxon>Bivalvia</taxon>
        <taxon>Autobranchia</taxon>
        <taxon>Pteriomorphia</taxon>
        <taxon>Mytilida</taxon>
        <taxon>Mytiloidea</taxon>
        <taxon>Mytilidae</taxon>
        <taxon>Mytilinae</taxon>
        <taxon>Mytilus</taxon>
    </lineage>
</organism>
<dbReference type="SUPFAM" id="SSF56219">
    <property type="entry name" value="DNase I-like"/>
    <property type="match status" value="1"/>
</dbReference>
<sequence>MSSLKLLAWNVRGIMSSTVCLSSLLKNTDCDICVVSEHKLKKSSLHYLSTIEQGYTCIGKAEELANKYHAYHGKGGVAILYKNTLEFSVSEIHDINSERVVGLQIKTKSNGSIFIFGAYLPSDDSLDNYRNELNMLDNLVSYYCNYGSVIVAGDLNASCRTKDRLHSNHCKSDELQKFVKRHDLLFSGGQIKHTGPDYTFITKKTMIDYFLVNKSVLRQLRSCEILDEGSISSTSDHLPIVVELSIDNNPHRIMNSYSKFPAWHKINDDHIRKYQEHMDVPIELLTDRINSDNLDVDTVNTEIESILHEAADSVIPKCVFNPYTKPYWTPDVKKAHQMERSMRKRWLANGRPRGMSHESYKHYKKAKYEFRNVQNAAYEQYIQKCYDDINEAAECDIRLFWKLVKRCKPSTSRIYPEIIHNGDTCNDPESIANAFMDYFSNICTTNNTDTFDASKKQFIDSAYSEILNTCCNSNENLPGGVIKESEVRDIVKSLMRKKASGHDKIQNEHLIYGGEVLIRCLTSFFNLIVKKGRVPYDWKFGLLVPLFKGNNKPKTSPDSYRPITLLPCVSKILAARIRRDYFTFLPFMYKPKALKYAFESIIYF</sequence>
<dbReference type="InterPro" id="IPR036691">
    <property type="entry name" value="Endo/exonu/phosph_ase_sf"/>
</dbReference>
<proteinExistence type="predicted"/>
<evidence type="ECO:0000259" key="2">
    <source>
        <dbReference type="Pfam" id="PF03372"/>
    </source>
</evidence>
<evidence type="ECO:0000256" key="1">
    <source>
        <dbReference type="SAM" id="SignalP"/>
    </source>
</evidence>
<keyword evidence="1" id="KW-0732">Signal</keyword>
<comment type="caution">
    <text evidence="3">The sequence shown here is derived from an EMBL/GenBank/DDBJ whole genome shotgun (WGS) entry which is preliminary data.</text>
</comment>
<accession>A0A8S3U3U7</accession>
<dbReference type="GO" id="GO:0003824">
    <property type="term" value="F:catalytic activity"/>
    <property type="evidence" value="ECO:0007669"/>
    <property type="project" value="InterPro"/>
</dbReference>
<gene>
    <name evidence="3" type="ORF">MEDL_48057</name>
</gene>
<dbReference type="InterPro" id="IPR005135">
    <property type="entry name" value="Endo/exonuclease/phosphatase"/>
</dbReference>
<feature type="domain" description="Endonuclease/exonuclease/phosphatase" evidence="2">
    <location>
        <begin position="8"/>
        <end position="237"/>
    </location>
</feature>
<dbReference type="PANTHER" id="PTHR47510:SF3">
    <property type="entry name" value="ENDO_EXONUCLEASE_PHOSPHATASE DOMAIN-CONTAINING PROTEIN"/>
    <property type="match status" value="1"/>
</dbReference>
<dbReference type="OrthoDB" id="425681at2759"/>
<dbReference type="Gene3D" id="3.60.10.10">
    <property type="entry name" value="Endonuclease/exonuclease/phosphatase"/>
    <property type="match status" value="1"/>
</dbReference>
<evidence type="ECO:0000313" key="3">
    <source>
        <dbReference type="EMBL" id="CAG2235478.1"/>
    </source>
</evidence>
<reference evidence="3" key="1">
    <citation type="submission" date="2021-03" db="EMBL/GenBank/DDBJ databases">
        <authorList>
            <person name="Bekaert M."/>
        </authorList>
    </citation>
    <scope>NUCLEOTIDE SEQUENCE</scope>
</reference>
<evidence type="ECO:0000313" key="4">
    <source>
        <dbReference type="Proteomes" id="UP000683360"/>
    </source>
</evidence>
<protein>
    <recommendedName>
        <fullName evidence="2">Endonuclease/exonuclease/phosphatase domain-containing protein</fullName>
    </recommendedName>
</protein>